<evidence type="ECO:0000256" key="1">
    <source>
        <dbReference type="SAM" id="MobiDB-lite"/>
    </source>
</evidence>
<name>A0A9P3GIU5_9APHY</name>
<reference evidence="2 3" key="1">
    <citation type="submission" date="2021-08" db="EMBL/GenBank/DDBJ databases">
        <title>Draft Genome Sequence of Phanerochaete sordida strain YK-624.</title>
        <authorList>
            <person name="Mori T."/>
            <person name="Dohra H."/>
            <person name="Suzuki T."/>
            <person name="Kawagishi H."/>
            <person name="Hirai H."/>
        </authorList>
    </citation>
    <scope>NUCLEOTIDE SEQUENCE [LARGE SCALE GENOMIC DNA]</scope>
    <source>
        <strain evidence="2 3">YK-624</strain>
    </source>
</reference>
<gene>
    <name evidence="2" type="ORF">PsYK624_129130</name>
</gene>
<comment type="caution">
    <text evidence="2">The sequence shown here is derived from an EMBL/GenBank/DDBJ whole genome shotgun (WGS) entry which is preliminary data.</text>
</comment>
<sequence length="1035" mass="116355">MCYGENNAAHCTAFINSQLAAHFKTASECAEFYDGFKPDAKQHRYSLALAEFHYGRHRTSKDLQDLVFYAVFDEPKVAFVCNHAALVDITISAGHYNPDYLKTFETMSSESAKNTSLDTARKFRYVVPVKTDGIGGRGTLIGMTNVEHTIGLVIFDYQKAELIEAESTDEKEKPALDFYLKAYLKFLQSAGCHVFFSLPNFSDEPEGRRLLIDHSLDIRQDDLKLLGITQIRGIDLDLVARYINTMWLKAAMMVGEQNGKPEDRITASIAEYSNAWTAHSGNVFYHLRFGQPEVTAVCDHEIIIHFVVDDVFFYGSEKLEGDAMYTFSDWRIALVIEFDYQQPEPEVQIVKLIVTTARYLHEFSEFGDALLGEIHEEVIACIQHVTTFIQHEYLNVLESAGYHIIYHHDTRWAIGGEGGEDLDVVFESDEAEWYRVSAADSKLISKTMAWRNIIQNSKIDMYDEITALSEAAINNYLRESAAVEESILARWTHQQFFDATFDAPTVRLRGDSGTAIVIFNLKQGTMKHLKNGEPVPEGETHPFETWRIAFEVSLKMVDHATLAEGFEWEGAFQTSEVVKEYQGNPDVEFKHLYLDFGKGSKIKFLHQLSRFDGLFLGEHKRSIDKVQAAVYYFRELYIPEFIKLGFHILHTIPVWKKRSPAYPYGVNDTHFHMYTSRGTAEQRASEQYGVSHSTIVIVGNCGEYGTPPLPSSFWSEWVAHSGRFASYGTVGISSKLFLNAKNGFLETLSGINSLTSIIPKFSGLTGGKWDLKLVGWSKHEDRMNSPCPFGLVQGNTSEDVLDYVWHCKDDWDYQHEHGHGDHHFESGVFKVTSETTNHLLIPTVFKSGTMEIKMYGEITLILNVTGDSDTYTSESRANWSASLFVHSEPSGLRASMTSYPVQIKVGEGKGADTALAHKPEQLLADALPKSVMLEGIEKQFAHFEKMWKSCYPGTRAYRLANPVFNRCGDLLFEVLPYAAPASSGGVDGEGASQTRIAPPARMNGITSPFNQPARRQRPRPGNGGRPANGNANPNV</sequence>
<protein>
    <submittedName>
        <fullName evidence="2">Uncharacterized protein</fullName>
    </submittedName>
</protein>
<accession>A0A9P3GIU5</accession>
<evidence type="ECO:0000313" key="2">
    <source>
        <dbReference type="EMBL" id="GJE96708.1"/>
    </source>
</evidence>
<dbReference type="Proteomes" id="UP000703269">
    <property type="component" value="Unassembled WGS sequence"/>
</dbReference>
<feature type="region of interest" description="Disordered" evidence="1">
    <location>
        <begin position="982"/>
        <end position="1035"/>
    </location>
</feature>
<keyword evidence="3" id="KW-1185">Reference proteome</keyword>
<dbReference type="OrthoDB" id="5429442at2759"/>
<dbReference type="EMBL" id="BPQB01000063">
    <property type="protein sequence ID" value="GJE96708.1"/>
    <property type="molecule type" value="Genomic_DNA"/>
</dbReference>
<organism evidence="2 3">
    <name type="scientific">Phanerochaete sordida</name>
    <dbReference type="NCBI Taxonomy" id="48140"/>
    <lineage>
        <taxon>Eukaryota</taxon>
        <taxon>Fungi</taxon>
        <taxon>Dikarya</taxon>
        <taxon>Basidiomycota</taxon>
        <taxon>Agaricomycotina</taxon>
        <taxon>Agaricomycetes</taxon>
        <taxon>Polyporales</taxon>
        <taxon>Phanerochaetaceae</taxon>
        <taxon>Phanerochaete</taxon>
    </lineage>
</organism>
<dbReference type="AlphaFoldDB" id="A0A9P3GIU5"/>
<proteinExistence type="predicted"/>
<evidence type="ECO:0000313" key="3">
    <source>
        <dbReference type="Proteomes" id="UP000703269"/>
    </source>
</evidence>